<protein>
    <recommendedName>
        <fullName evidence="1">2EXR domain-containing protein</fullName>
    </recommendedName>
</protein>
<gene>
    <name evidence="2" type="ORF">VTL71DRAFT_10362</name>
</gene>
<feature type="domain" description="2EXR" evidence="1">
    <location>
        <begin position="24"/>
        <end position="130"/>
    </location>
</feature>
<evidence type="ECO:0000313" key="2">
    <source>
        <dbReference type="EMBL" id="KAL2073038.1"/>
    </source>
</evidence>
<name>A0ABR4CSS0_9HELO</name>
<dbReference type="EMBL" id="JAZHXI010000003">
    <property type="protein sequence ID" value="KAL2073038.1"/>
    <property type="molecule type" value="Genomic_DNA"/>
</dbReference>
<reference evidence="2 3" key="1">
    <citation type="journal article" date="2024" name="Commun. Biol.">
        <title>Comparative genomic analysis of thermophilic fungi reveals convergent evolutionary adaptations and gene losses.</title>
        <authorList>
            <person name="Steindorff A.S."/>
            <person name="Aguilar-Pontes M.V."/>
            <person name="Robinson A.J."/>
            <person name="Andreopoulos B."/>
            <person name="LaButti K."/>
            <person name="Kuo A."/>
            <person name="Mondo S."/>
            <person name="Riley R."/>
            <person name="Otillar R."/>
            <person name="Haridas S."/>
            <person name="Lipzen A."/>
            <person name="Grimwood J."/>
            <person name="Schmutz J."/>
            <person name="Clum A."/>
            <person name="Reid I.D."/>
            <person name="Moisan M.C."/>
            <person name="Butler G."/>
            <person name="Nguyen T.T.M."/>
            <person name="Dewar K."/>
            <person name="Conant G."/>
            <person name="Drula E."/>
            <person name="Henrissat B."/>
            <person name="Hansel C."/>
            <person name="Singer S."/>
            <person name="Hutchinson M.I."/>
            <person name="de Vries R.P."/>
            <person name="Natvig D.O."/>
            <person name="Powell A.J."/>
            <person name="Tsang A."/>
            <person name="Grigoriev I.V."/>
        </authorList>
    </citation>
    <scope>NUCLEOTIDE SEQUENCE [LARGE SCALE GENOMIC DNA]</scope>
    <source>
        <strain evidence="2 3">CBS 494.80</strain>
    </source>
</reference>
<evidence type="ECO:0000313" key="3">
    <source>
        <dbReference type="Proteomes" id="UP001595075"/>
    </source>
</evidence>
<dbReference type="Pfam" id="PF20150">
    <property type="entry name" value="2EXR"/>
    <property type="match status" value="1"/>
</dbReference>
<dbReference type="Proteomes" id="UP001595075">
    <property type="component" value="Unassembled WGS sequence"/>
</dbReference>
<dbReference type="PANTHER" id="PTHR35910">
    <property type="entry name" value="2EXR DOMAIN-CONTAINING PROTEIN"/>
    <property type="match status" value="1"/>
</dbReference>
<dbReference type="InterPro" id="IPR045518">
    <property type="entry name" value="2EXR"/>
</dbReference>
<organism evidence="2 3">
    <name type="scientific">Oculimacula yallundae</name>
    <dbReference type="NCBI Taxonomy" id="86028"/>
    <lineage>
        <taxon>Eukaryota</taxon>
        <taxon>Fungi</taxon>
        <taxon>Dikarya</taxon>
        <taxon>Ascomycota</taxon>
        <taxon>Pezizomycotina</taxon>
        <taxon>Leotiomycetes</taxon>
        <taxon>Helotiales</taxon>
        <taxon>Ploettnerulaceae</taxon>
        <taxon>Oculimacula</taxon>
    </lineage>
</organism>
<dbReference type="PANTHER" id="PTHR35910:SF6">
    <property type="entry name" value="2EXR DOMAIN-CONTAINING PROTEIN"/>
    <property type="match status" value="1"/>
</dbReference>
<keyword evidence="3" id="KW-1185">Reference proteome</keyword>
<accession>A0ABR4CSS0</accession>
<comment type="caution">
    <text evidence="2">The sequence shown here is derived from an EMBL/GenBank/DDBJ whole genome shotgun (WGS) entry which is preliminary data.</text>
</comment>
<sequence>MSEQTSAEQPSKGTSPTLDVGCQFHLFPNLPLELQREIWEHAAAAPRLFDFKFAGVDENYNSFIDGTFSTLQNYEKGNFESLSLDLACWESHRAMQLIRGNGYVVGPPIKPHHNDISSSFWFRYNPVFDTLYFPGCQELSKFAYSRNVSAGKVAVPGSGLGAIRSVALSGFLENSVRDMREGQDNPSYRIPMICFSMTQWLWGVLYPLSMLGKFSGLQELILLHPGMAQMSADRRLRDDRSGQQRHKEMVTINTEETEKNIQTWKSGLEIDIKDFPFAVWGLEEERRLERASIKFSAWWSDPKVTIMTEEEFMARN</sequence>
<proteinExistence type="predicted"/>
<evidence type="ECO:0000259" key="1">
    <source>
        <dbReference type="Pfam" id="PF20150"/>
    </source>
</evidence>